<accession>F9RZM8</accession>
<reference evidence="1 2" key="1">
    <citation type="journal article" date="2012" name="Int. J. Syst. Evol. Microbiol.">
        <title>Vibrio caribbeanicus sp. nov., isolated from the marine sponge Scleritoderma cyanea.</title>
        <authorList>
            <person name="Hoffmann M."/>
            <person name="Monday S.R."/>
            <person name="Allard M.W."/>
            <person name="Strain E.A."/>
            <person name="Whittaker P."/>
            <person name="Naum M."/>
            <person name="McCarthy P.J."/>
            <person name="Lopez J.V."/>
            <person name="Fischer M."/>
            <person name="Brown E.W."/>
        </authorList>
    </citation>
    <scope>NUCLEOTIDE SEQUENCE [LARGE SCALE GENOMIC DNA]</scope>
    <source>
        <strain evidence="1 2">ATCC 700023</strain>
    </source>
</reference>
<dbReference type="RefSeq" id="WP_006711310.1">
    <property type="nucleotide sequence ID" value="NZ_AFWF01000063.1"/>
</dbReference>
<keyword evidence="2" id="KW-1185">Reference proteome</keyword>
<name>F9RZM8_9VIBR</name>
<sequence length="111" mass="12532">VGSFLGNLGADSGFFKTILPFIESNNIKLHESNIGENRPYKIIFDLENGELYELKTNAKYSDPIHSITFANPTSKSLIKETTHNDYNYYLSSNDDGEMVKPYHVSPALLQE</sequence>
<proteinExistence type="predicted"/>
<evidence type="ECO:0000313" key="2">
    <source>
        <dbReference type="Proteomes" id="UP000004605"/>
    </source>
</evidence>
<feature type="non-terminal residue" evidence="1">
    <location>
        <position position="1"/>
    </location>
</feature>
<protein>
    <submittedName>
        <fullName evidence="1">Uncharacterized protein</fullName>
    </submittedName>
</protein>
<dbReference type="AlphaFoldDB" id="F9RZM8"/>
<dbReference type="Proteomes" id="UP000004605">
    <property type="component" value="Unassembled WGS sequence"/>
</dbReference>
<evidence type="ECO:0000313" key="1">
    <source>
        <dbReference type="EMBL" id="EGU44803.1"/>
    </source>
</evidence>
<dbReference type="EMBL" id="AFWF01000063">
    <property type="protein sequence ID" value="EGU44803.1"/>
    <property type="molecule type" value="Genomic_DNA"/>
</dbReference>
<comment type="caution">
    <text evidence="1">The sequence shown here is derived from an EMBL/GenBank/DDBJ whole genome shotgun (WGS) entry which is preliminary data.</text>
</comment>
<gene>
    <name evidence="1" type="ORF">VII00023_06969</name>
</gene>
<organism evidence="1 2">
    <name type="scientific">Vibrio ichthyoenteri ATCC 700023</name>
    <dbReference type="NCBI Taxonomy" id="870968"/>
    <lineage>
        <taxon>Bacteria</taxon>
        <taxon>Pseudomonadati</taxon>
        <taxon>Pseudomonadota</taxon>
        <taxon>Gammaproteobacteria</taxon>
        <taxon>Vibrionales</taxon>
        <taxon>Vibrionaceae</taxon>
        <taxon>Vibrio</taxon>
    </lineage>
</organism>